<dbReference type="RefSeq" id="WP_163777602.1">
    <property type="nucleotide sequence ID" value="NZ_AP022569.1"/>
</dbReference>
<evidence type="ECO:0000256" key="4">
    <source>
        <dbReference type="PROSITE-ProRule" id="PRU00335"/>
    </source>
</evidence>
<name>A0A7I7KZH5_9MYCO</name>
<dbReference type="PANTHER" id="PTHR30055:SF148">
    <property type="entry name" value="TETR-FAMILY TRANSCRIPTIONAL REGULATOR"/>
    <property type="match status" value="1"/>
</dbReference>
<dbReference type="Pfam" id="PF16859">
    <property type="entry name" value="TetR_C_11"/>
    <property type="match status" value="1"/>
</dbReference>
<dbReference type="EMBL" id="AP022569">
    <property type="protein sequence ID" value="BBX47204.1"/>
    <property type="molecule type" value="Genomic_DNA"/>
</dbReference>
<evidence type="ECO:0000256" key="3">
    <source>
        <dbReference type="ARBA" id="ARBA00023163"/>
    </source>
</evidence>
<evidence type="ECO:0000256" key="1">
    <source>
        <dbReference type="ARBA" id="ARBA00023015"/>
    </source>
</evidence>
<evidence type="ECO:0000313" key="7">
    <source>
        <dbReference type="Proteomes" id="UP000465866"/>
    </source>
</evidence>
<dbReference type="GO" id="GO:0000976">
    <property type="term" value="F:transcription cis-regulatory region binding"/>
    <property type="evidence" value="ECO:0007669"/>
    <property type="project" value="TreeGrafter"/>
</dbReference>
<dbReference type="InterPro" id="IPR036271">
    <property type="entry name" value="Tet_transcr_reg_TetR-rel_C_sf"/>
</dbReference>
<dbReference type="Pfam" id="PF00440">
    <property type="entry name" value="TetR_N"/>
    <property type="match status" value="1"/>
</dbReference>
<dbReference type="InterPro" id="IPR009057">
    <property type="entry name" value="Homeodomain-like_sf"/>
</dbReference>
<dbReference type="InterPro" id="IPR050109">
    <property type="entry name" value="HTH-type_TetR-like_transc_reg"/>
</dbReference>
<gene>
    <name evidence="6" type="ORF">MCOO_32190</name>
</gene>
<protein>
    <submittedName>
        <fullName evidence="6">TetR family transcriptional regulator</fullName>
    </submittedName>
</protein>
<reference evidence="6 7" key="1">
    <citation type="journal article" date="2019" name="Emerg. Microbes Infect.">
        <title>Comprehensive subspecies identification of 175 nontuberculous mycobacteria species based on 7547 genomic profiles.</title>
        <authorList>
            <person name="Matsumoto Y."/>
            <person name="Kinjo T."/>
            <person name="Motooka D."/>
            <person name="Nabeya D."/>
            <person name="Jung N."/>
            <person name="Uechi K."/>
            <person name="Horii T."/>
            <person name="Iida T."/>
            <person name="Fujita J."/>
            <person name="Nakamura S."/>
        </authorList>
    </citation>
    <scope>NUCLEOTIDE SEQUENCE [LARGE SCALE GENOMIC DNA]</scope>
    <source>
        <strain evidence="6 7">JCM 12404</strain>
    </source>
</reference>
<dbReference type="Gene3D" id="1.10.10.60">
    <property type="entry name" value="Homeodomain-like"/>
    <property type="match status" value="1"/>
</dbReference>
<keyword evidence="3" id="KW-0804">Transcription</keyword>
<keyword evidence="1" id="KW-0805">Transcription regulation</keyword>
<dbReference type="InterPro" id="IPR011075">
    <property type="entry name" value="TetR_C"/>
</dbReference>
<dbReference type="GO" id="GO:0003700">
    <property type="term" value="F:DNA-binding transcription factor activity"/>
    <property type="evidence" value="ECO:0007669"/>
    <property type="project" value="TreeGrafter"/>
</dbReference>
<keyword evidence="7" id="KW-1185">Reference proteome</keyword>
<dbReference type="KEGG" id="mcoo:MCOO_32190"/>
<dbReference type="SUPFAM" id="SSF46689">
    <property type="entry name" value="Homeodomain-like"/>
    <property type="match status" value="1"/>
</dbReference>
<sequence>MQTTQTRTGRPRDAARHDAILRATQDLLADVGYDRLSIESVAAHCGVGKTTIYRRWPDKAALVADAVAVASTHLGPKIPDTGVLRDDMILFGAGWHSPDSRRDGIVAGLLTAMRHHPELQTAVDDALARPGQQAFRLMVQRAVERGDIPDPPDTDLIAEVLPAMVFHQITALNAPVDRDFIIAVIDHLVLPALRG</sequence>
<dbReference type="InterPro" id="IPR023772">
    <property type="entry name" value="DNA-bd_HTH_TetR-type_CS"/>
</dbReference>
<feature type="DNA-binding region" description="H-T-H motif" evidence="4">
    <location>
        <begin position="37"/>
        <end position="56"/>
    </location>
</feature>
<dbReference type="PROSITE" id="PS01081">
    <property type="entry name" value="HTH_TETR_1"/>
    <property type="match status" value="1"/>
</dbReference>
<proteinExistence type="predicted"/>
<keyword evidence="2 4" id="KW-0238">DNA-binding</keyword>
<accession>A0A7I7KZH5</accession>
<feature type="domain" description="HTH tetR-type" evidence="5">
    <location>
        <begin position="14"/>
        <end position="74"/>
    </location>
</feature>
<evidence type="ECO:0000256" key="2">
    <source>
        <dbReference type="ARBA" id="ARBA00023125"/>
    </source>
</evidence>
<dbReference type="PANTHER" id="PTHR30055">
    <property type="entry name" value="HTH-TYPE TRANSCRIPTIONAL REGULATOR RUTR"/>
    <property type="match status" value="1"/>
</dbReference>
<dbReference type="AlphaFoldDB" id="A0A7I7KZH5"/>
<dbReference type="SUPFAM" id="SSF48498">
    <property type="entry name" value="Tetracyclin repressor-like, C-terminal domain"/>
    <property type="match status" value="1"/>
</dbReference>
<dbReference type="InterPro" id="IPR001647">
    <property type="entry name" value="HTH_TetR"/>
</dbReference>
<organism evidence="6 7">
    <name type="scientific">Mycobacterium cookii</name>
    <dbReference type="NCBI Taxonomy" id="1775"/>
    <lineage>
        <taxon>Bacteria</taxon>
        <taxon>Bacillati</taxon>
        <taxon>Actinomycetota</taxon>
        <taxon>Actinomycetes</taxon>
        <taxon>Mycobacteriales</taxon>
        <taxon>Mycobacteriaceae</taxon>
        <taxon>Mycobacterium</taxon>
    </lineage>
</organism>
<dbReference type="PRINTS" id="PR00455">
    <property type="entry name" value="HTHTETR"/>
</dbReference>
<dbReference type="PROSITE" id="PS50977">
    <property type="entry name" value="HTH_TETR_2"/>
    <property type="match status" value="1"/>
</dbReference>
<evidence type="ECO:0000259" key="5">
    <source>
        <dbReference type="PROSITE" id="PS50977"/>
    </source>
</evidence>
<dbReference type="Proteomes" id="UP000465866">
    <property type="component" value="Chromosome"/>
</dbReference>
<evidence type="ECO:0000313" key="6">
    <source>
        <dbReference type="EMBL" id="BBX47204.1"/>
    </source>
</evidence>
<dbReference type="Gene3D" id="1.10.357.10">
    <property type="entry name" value="Tetracycline Repressor, domain 2"/>
    <property type="match status" value="1"/>
</dbReference>